<proteinExistence type="predicted"/>
<evidence type="ECO:0000313" key="1">
    <source>
        <dbReference type="EMBL" id="EHL04855.1"/>
    </source>
</evidence>
<gene>
    <name evidence="1" type="ORF">HMPREF0322_04428</name>
</gene>
<organism evidence="1 2">
    <name type="scientific">Desulfitobacterium hafniense DP7</name>
    <dbReference type="NCBI Taxonomy" id="537010"/>
    <lineage>
        <taxon>Bacteria</taxon>
        <taxon>Bacillati</taxon>
        <taxon>Bacillota</taxon>
        <taxon>Clostridia</taxon>
        <taxon>Eubacteriales</taxon>
        <taxon>Desulfitobacteriaceae</taxon>
        <taxon>Desulfitobacterium</taxon>
    </lineage>
</organism>
<name>G9XTX1_DESHA</name>
<protein>
    <submittedName>
        <fullName evidence="1">Uncharacterized protein</fullName>
    </submittedName>
</protein>
<comment type="caution">
    <text evidence="1">The sequence shown here is derived from an EMBL/GenBank/DDBJ whole genome shotgun (WGS) entry which is preliminary data.</text>
</comment>
<dbReference type="HOGENOM" id="CLU_3198927_0_0_9"/>
<accession>G9XTX1</accession>
<dbReference type="EMBL" id="AFZX01000116">
    <property type="protein sequence ID" value="EHL04855.1"/>
    <property type="molecule type" value="Genomic_DNA"/>
</dbReference>
<dbReference type="PATRIC" id="fig|537010.4.peg.4130"/>
<evidence type="ECO:0000313" key="2">
    <source>
        <dbReference type="Proteomes" id="UP000004416"/>
    </source>
</evidence>
<dbReference type="Proteomes" id="UP000004416">
    <property type="component" value="Unassembled WGS sequence"/>
</dbReference>
<dbReference type="AlphaFoldDB" id="G9XTX1"/>
<sequence length="45" mass="5375">MNSQFKFMPASLSVHSAEPLQLNYLLKYLLNYLLKHIYIFPIYLV</sequence>
<reference evidence="1 2" key="1">
    <citation type="submission" date="2011-08" db="EMBL/GenBank/DDBJ databases">
        <authorList>
            <person name="Weinstock G."/>
            <person name="Sodergren E."/>
            <person name="Clifton S."/>
            <person name="Fulton L."/>
            <person name="Fulton B."/>
            <person name="Courtney L."/>
            <person name="Fronick C."/>
            <person name="Harrison M."/>
            <person name="Strong C."/>
            <person name="Farmer C."/>
            <person name="Delahaunty K."/>
            <person name="Markovic C."/>
            <person name="Hall O."/>
            <person name="Minx P."/>
            <person name="Tomlinson C."/>
            <person name="Mitreva M."/>
            <person name="Hou S."/>
            <person name="Chen J."/>
            <person name="Wollam A."/>
            <person name="Pepin K.H."/>
            <person name="Johnson M."/>
            <person name="Bhonagiri V."/>
            <person name="Zhang X."/>
            <person name="Suruliraj S."/>
            <person name="Warren W."/>
            <person name="Chinwalla A."/>
            <person name="Mardis E.R."/>
            <person name="Wilson R.K."/>
        </authorList>
    </citation>
    <scope>NUCLEOTIDE SEQUENCE [LARGE SCALE GENOMIC DNA]</scope>
    <source>
        <strain evidence="1 2">DP7</strain>
    </source>
</reference>